<accession>A0ACA9KQ99</accession>
<organism evidence="1 2">
    <name type="scientific">Scutellospora calospora</name>
    <dbReference type="NCBI Taxonomy" id="85575"/>
    <lineage>
        <taxon>Eukaryota</taxon>
        <taxon>Fungi</taxon>
        <taxon>Fungi incertae sedis</taxon>
        <taxon>Mucoromycota</taxon>
        <taxon>Glomeromycotina</taxon>
        <taxon>Glomeromycetes</taxon>
        <taxon>Diversisporales</taxon>
        <taxon>Gigasporaceae</taxon>
        <taxon>Scutellospora</taxon>
    </lineage>
</organism>
<proteinExistence type="predicted"/>
<dbReference type="Proteomes" id="UP000789860">
    <property type="component" value="Unassembled WGS sequence"/>
</dbReference>
<evidence type="ECO:0000313" key="2">
    <source>
        <dbReference type="Proteomes" id="UP000789860"/>
    </source>
</evidence>
<dbReference type="EMBL" id="CAJVPM010002474">
    <property type="protein sequence ID" value="CAG8486917.1"/>
    <property type="molecule type" value="Genomic_DNA"/>
</dbReference>
<name>A0ACA9KQ99_9GLOM</name>
<sequence>MLKIDLIKVFEAFFTQITDIANIYDKLWVIHNNKVYDLTEFALDHPGGAEVLLEWGGRDVSKIMTSPTLHEHTQSAYELLADLCIGEIVDNTVTSQVKDVDSIFDERTVDKFHPETTDIKSDLNEKFLNLNKPLFAQMFNCNFSKEFYLKQIHQPRHLPYSAKLFANPMLELLTKTPWYAIPILWIPAISYYIYMASGSLSSRTIIVLFLFGIGIWTLLEYTLHRFLFHIDTLLPDHPYALSVHFALHGIHHYLPMDRLRLVMPPILGFCIAYPIIQLGYMIFPENIACGLISGAIFGYVCYDMTHYHLHHARPFTQHLREMKSYHLAHHYKNYEVGYGITSKFWDSVFDTVLYKD</sequence>
<evidence type="ECO:0000313" key="1">
    <source>
        <dbReference type="EMBL" id="CAG8486917.1"/>
    </source>
</evidence>
<gene>
    <name evidence="1" type="ORF">SCALOS_LOCUS2668</name>
</gene>
<keyword evidence="2" id="KW-1185">Reference proteome</keyword>
<protein>
    <submittedName>
        <fullName evidence="1">2914_t:CDS:1</fullName>
    </submittedName>
</protein>
<reference evidence="1" key="1">
    <citation type="submission" date="2021-06" db="EMBL/GenBank/DDBJ databases">
        <authorList>
            <person name="Kallberg Y."/>
            <person name="Tangrot J."/>
            <person name="Rosling A."/>
        </authorList>
    </citation>
    <scope>NUCLEOTIDE SEQUENCE</scope>
    <source>
        <strain evidence="1">AU212A</strain>
    </source>
</reference>
<comment type="caution">
    <text evidence="1">The sequence shown here is derived from an EMBL/GenBank/DDBJ whole genome shotgun (WGS) entry which is preliminary data.</text>
</comment>